<gene>
    <name evidence="1" type="ORF">GCM10007147_30910</name>
</gene>
<protein>
    <submittedName>
        <fullName evidence="1">Uncharacterized protein</fullName>
    </submittedName>
</protein>
<accession>A0A919CJE2</accession>
<organism evidence="1 2">
    <name type="scientific">Nocardiopsis kunsanensis</name>
    <dbReference type="NCBI Taxonomy" id="141693"/>
    <lineage>
        <taxon>Bacteria</taxon>
        <taxon>Bacillati</taxon>
        <taxon>Actinomycetota</taxon>
        <taxon>Actinomycetes</taxon>
        <taxon>Streptosporangiales</taxon>
        <taxon>Nocardiopsidaceae</taxon>
        <taxon>Nocardiopsis</taxon>
    </lineage>
</organism>
<dbReference type="Proteomes" id="UP000654947">
    <property type="component" value="Unassembled WGS sequence"/>
</dbReference>
<name>A0A919CJE2_9ACTN</name>
<dbReference type="EMBL" id="BMXL01000017">
    <property type="protein sequence ID" value="GHD29738.1"/>
    <property type="molecule type" value="Genomic_DNA"/>
</dbReference>
<evidence type="ECO:0000313" key="1">
    <source>
        <dbReference type="EMBL" id="GHD29738.1"/>
    </source>
</evidence>
<keyword evidence="2" id="KW-1185">Reference proteome</keyword>
<evidence type="ECO:0000313" key="2">
    <source>
        <dbReference type="Proteomes" id="UP000654947"/>
    </source>
</evidence>
<dbReference type="AlphaFoldDB" id="A0A919CJE2"/>
<comment type="caution">
    <text evidence="1">The sequence shown here is derived from an EMBL/GenBank/DDBJ whole genome shotgun (WGS) entry which is preliminary data.</text>
</comment>
<sequence length="107" mass="11484">MYAGVSETLWALRPNAGACSPRPPGMEELYREDMGNGLPEEPVPMLISHTSPMWGPGHTKGRSRRLRPLVMLVGDTGFEPVTSTVSRSSPISGDLAQCASTQVGGFR</sequence>
<reference evidence="1 2" key="1">
    <citation type="journal article" date="2014" name="Int. J. Syst. Evol. Microbiol.">
        <title>Complete genome sequence of Corynebacterium casei LMG S-19264T (=DSM 44701T), isolated from a smear-ripened cheese.</title>
        <authorList>
            <consortium name="US DOE Joint Genome Institute (JGI-PGF)"/>
            <person name="Walter F."/>
            <person name="Albersmeier A."/>
            <person name="Kalinowski J."/>
            <person name="Ruckert C."/>
        </authorList>
    </citation>
    <scope>NUCLEOTIDE SEQUENCE [LARGE SCALE GENOMIC DNA]</scope>
    <source>
        <strain evidence="1 2">KCTC 19473</strain>
    </source>
</reference>
<proteinExistence type="predicted"/>